<reference evidence="5 6" key="1">
    <citation type="submission" date="2023-09" db="EMBL/GenBank/DDBJ databases">
        <authorList>
            <person name="Rey-Velasco X."/>
        </authorList>
    </citation>
    <scope>NUCLEOTIDE SEQUENCE [LARGE SCALE GENOMIC DNA]</scope>
    <source>
        <strain evidence="5 6">F394</strain>
    </source>
</reference>
<evidence type="ECO:0000256" key="3">
    <source>
        <dbReference type="SAM" id="MobiDB-lite"/>
    </source>
</evidence>
<organism evidence="5 6">
    <name type="scientific">Rubrivirga litoralis</name>
    <dbReference type="NCBI Taxonomy" id="3075598"/>
    <lineage>
        <taxon>Bacteria</taxon>
        <taxon>Pseudomonadati</taxon>
        <taxon>Rhodothermota</taxon>
        <taxon>Rhodothermia</taxon>
        <taxon>Rhodothermales</taxon>
        <taxon>Rubricoccaceae</taxon>
        <taxon>Rubrivirga</taxon>
    </lineage>
</organism>
<dbReference type="GO" id="GO:0005524">
    <property type="term" value="F:ATP binding"/>
    <property type="evidence" value="ECO:0007669"/>
    <property type="project" value="UniProtKB-KW"/>
</dbReference>
<evidence type="ECO:0000256" key="1">
    <source>
        <dbReference type="ARBA" id="ARBA00022741"/>
    </source>
</evidence>
<dbReference type="Gene3D" id="3.40.50.300">
    <property type="entry name" value="P-loop containing nucleotide triphosphate hydrolases"/>
    <property type="match status" value="1"/>
</dbReference>
<dbReference type="PANTHER" id="PTHR43582:SF5">
    <property type="entry name" value="ABC TRANSPORTER"/>
    <property type="match status" value="1"/>
</dbReference>
<dbReference type="PANTHER" id="PTHR43582">
    <property type="entry name" value="LINEARMYCIN RESISTANCE ATP-BINDING PROTEIN LNRL"/>
    <property type="match status" value="1"/>
</dbReference>
<feature type="compositionally biased region" description="Gly residues" evidence="3">
    <location>
        <begin position="314"/>
        <end position="332"/>
    </location>
</feature>
<evidence type="ECO:0000259" key="4">
    <source>
        <dbReference type="PROSITE" id="PS50893"/>
    </source>
</evidence>
<proteinExistence type="predicted"/>
<evidence type="ECO:0000313" key="5">
    <source>
        <dbReference type="EMBL" id="MDT0630524.1"/>
    </source>
</evidence>
<evidence type="ECO:0000313" key="6">
    <source>
        <dbReference type="Proteomes" id="UP001267426"/>
    </source>
</evidence>
<feature type="region of interest" description="Disordered" evidence="3">
    <location>
        <begin position="314"/>
        <end position="358"/>
    </location>
</feature>
<keyword evidence="2 5" id="KW-0067">ATP-binding</keyword>
<keyword evidence="6" id="KW-1185">Reference proteome</keyword>
<dbReference type="EMBL" id="JAVRHT010000002">
    <property type="protein sequence ID" value="MDT0630524.1"/>
    <property type="molecule type" value="Genomic_DNA"/>
</dbReference>
<dbReference type="Pfam" id="PF00005">
    <property type="entry name" value="ABC_tran"/>
    <property type="match status" value="1"/>
</dbReference>
<sequence length="358" mass="36294">MTAPPALSVRDLAHAYGDVAALRGVTLDVAPGERVGLLGANGSGKTTLMRAVSTLLVPDAGTVTVGGADARRDPAAVRRRIGVVFQSPALDDALTVRESLALQAALAGLAGLGRGEARARIDDLLGRLDLADRADARVGTLSGGLARRADLARGLLHHPALVLLDEPTGGLDPLARVALWDTLDGLRRDHAPQAEGSAQLVATHLMDEAERCDRVAVLDAGRLVALGTPAALKAALGRDALWLDTDDAPALAARLGHERLDARAVGGRVLVAADDPGALLPALYARPDVRAAALKEPSMDDVFAAAVGGAFAGGGAGTSTPPGMGGDGAGGAGRHHDEVSGTVPPAIIDPLPLDPITE</sequence>
<dbReference type="RefSeq" id="WP_311661684.1">
    <property type="nucleotide sequence ID" value="NZ_JAVRHT010000002.1"/>
</dbReference>
<dbReference type="InterPro" id="IPR027417">
    <property type="entry name" value="P-loop_NTPase"/>
</dbReference>
<protein>
    <submittedName>
        <fullName evidence="5">ATP-binding cassette domain-containing protein</fullName>
    </submittedName>
</protein>
<gene>
    <name evidence="5" type="ORF">RM540_02085</name>
</gene>
<feature type="compositionally biased region" description="Low complexity" evidence="3">
    <location>
        <begin position="344"/>
        <end position="358"/>
    </location>
</feature>
<keyword evidence="1" id="KW-0547">Nucleotide-binding</keyword>
<accession>A0ABU3BMK1</accession>
<dbReference type="PROSITE" id="PS50893">
    <property type="entry name" value="ABC_TRANSPORTER_2"/>
    <property type="match status" value="1"/>
</dbReference>
<feature type="domain" description="ABC transporter" evidence="4">
    <location>
        <begin position="7"/>
        <end position="245"/>
    </location>
</feature>
<dbReference type="Proteomes" id="UP001267426">
    <property type="component" value="Unassembled WGS sequence"/>
</dbReference>
<name>A0ABU3BMK1_9BACT</name>
<dbReference type="InterPro" id="IPR003593">
    <property type="entry name" value="AAA+_ATPase"/>
</dbReference>
<comment type="caution">
    <text evidence="5">The sequence shown here is derived from an EMBL/GenBank/DDBJ whole genome shotgun (WGS) entry which is preliminary data.</text>
</comment>
<evidence type="ECO:0000256" key="2">
    <source>
        <dbReference type="ARBA" id="ARBA00022840"/>
    </source>
</evidence>
<dbReference type="SUPFAM" id="SSF52540">
    <property type="entry name" value="P-loop containing nucleoside triphosphate hydrolases"/>
    <property type="match status" value="1"/>
</dbReference>
<dbReference type="InterPro" id="IPR003439">
    <property type="entry name" value="ABC_transporter-like_ATP-bd"/>
</dbReference>
<dbReference type="SMART" id="SM00382">
    <property type="entry name" value="AAA"/>
    <property type="match status" value="1"/>
</dbReference>